<dbReference type="GO" id="GO:0005524">
    <property type="term" value="F:ATP binding"/>
    <property type="evidence" value="ECO:0007669"/>
    <property type="project" value="InterPro"/>
</dbReference>
<comment type="caution">
    <text evidence="1">The sequence shown here is derived from an EMBL/GenBank/DDBJ whole genome shotgun (WGS) entry which is preliminary data.</text>
</comment>
<proteinExistence type="predicted"/>
<evidence type="ECO:0000313" key="1">
    <source>
        <dbReference type="EMBL" id="MPQ82807.1"/>
    </source>
</evidence>
<organism evidence="1 2">
    <name type="scientific">Pseudomonas kitaguniensis</name>
    <dbReference type="NCBI Taxonomy" id="2607908"/>
    <lineage>
        <taxon>Bacteria</taxon>
        <taxon>Pseudomonadati</taxon>
        <taxon>Pseudomonadota</taxon>
        <taxon>Gammaproteobacteria</taxon>
        <taxon>Pseudomonadales</taxon>
        <taxon>Pseudomonadaceae</taxon>
        <taxon>Pseudomonas</taxon>
    </lineage>
</organism>
<dbReference type="InterPro" id="IPR001057">
    <property type="entry name" value="Glu/AcGlu_kinase"/>
</dbReference>
<dbReference type="RefSeq" id="WP_152748507.1">
    <property type="nucleotide sequence ID" value="NZ_JBLZPT010000008.1"/>
</dbReference>
<protein>
    <submittedName>
        <fullName evidence="1">Uncharacterized protein</fullName>
    </submittedName>
</protein>
<dbReference type="AlphaFoldDB" id="A0A5N7JN36"/>
<dbReference type="EMBL" id="VUBA01000018">
    <property type="protein sequence ID" value="MPQ82807.1"/>
    <property type="molecule type" value="Genomic_DNA"/>
</dbReference>
<accession>A0A5N7JN36</accession>
<evidence type="ECO:0000313" key="2">
    <source>
        <dbReference type="Proteomes" id="UP000325438"/>
    </source>
</evidence>
<gene>
    <name evidence="1" type="ORF">F0170_01675</name>
</gene>
<reference evidence="1 2" key="1">
    <citation type="submission" date="2019-09" db="EMBL/GenBank/DDBJ databases">
        <title>The draft genomes of Allium pathogen Pseudomonas sp.</title>
        <authorList>
            <person name="Fujikawa T."/>
            <person name="Sawada H."/>
        </authorList>
    </citation>
    <scope>NUCLEOTIDE SEQUENCE [LARGE SCALE GENOMIC DNA]</scope>
    <source>
        <strain evidence="1 2">MAFF 730085</strain>
    </source>
</reference>
<dbReference type="SUPFAM" id="SSF53633">
    <property type="entry name" value="Carbamate kinase-like"/>
    <property type="match status" value="1"/>
</dbReference>
<dbReference type="GO" id="GO:0016301">
    <property type="term" value="F:kinase activity"/>
    <property type="evidence" value="ECO:0007669"/>
    <property type="project" value="InterPro"/>
</dbReference>
<dbReference type="PRINTS" id="PR00474">
    <property type="entry name" value="GLU5KINASE"/>
</dbReference>
<dbReference type="InterPro" id="IPR036393">
    <property type="entry name" value="AceGlu_kinase-like_sf"/>
</dbReference>
<name>A0A5N7JN36_9PSED</name>
<dbReference type="Proteomes" id="UP000325438">
    <property type="component" value="Unassembled WGS sequence"/>
</dbReference>
<dbReference type="Gene3D" id="3.40.1160.10">
    <property type="entry name" value="Acetylglutamate kinase-like"/>
    <property type="match status" value="1"/>
</dbReference>
<sequence length="169" mass="18870">MSEFAILKITQGELTNRHELQPALFRQVIETLLKMLARGVKPVVVIQAEPGAAIYCMGGAPAALIEQTRLIAQWVAVFSESNILSAQLVVERCRDGTDRQLLHALSTIRTLADLGVIPVLIHNQLTWLTGRAEEVQWDIAECLADRLRATIEAPKREQEQVMERDHVIA</sequence>